<reference evidence="2 3" key="1">
    <citation type="journal article" date="2016" name="Front. Microbiol.">
        <title>Genome and transcriptome sequences reveal the specific parasitism of the nematophagous Purpureocillium lilacinum 36-1.</title>
        <authorList>
            <person name="Xie J."/>
            <person name="Li S."/>
            <person name="Mo C."/>
            <person name="Xiao X."/>
            <person name="Peng D."/>
            <person name="Wang G."/>
            <person name="Xiao Y."/>
        </authorList>
    </citation>
    <scope>NUCLEOTIDE SEQUENCE [LARGE SCALE GENOMIC DNA]</scope>
    <source>
        <strain evidence="2 3">36-1</strain>
    </source>
</reference>
<dbReference type="AlphaFoldDB" id="A0A2U3E459"/>
<dbReference type="Proteomes" id="UP000245956">
    <property type="component" value="Unassembled WGS sequence"/>
</dbReference>
<feature type="compositionally biased region" description="Pro residues" evidence="1">
    <location>
        <begin position="88"/>
        <end position="107"/>
    </location>
</feature>
<feature type="region of interest" description="Disordered" evidence="1">
    <location>
        <begin position="83"/>
        <end position="140"/>
    </location>
</feature>
<evidence type="ECO:0000313" key="2">
    <source>
        <dbReference type="EMBL" id="PWI69254.1"/>
    </source>
</evidence>
<gene>
    <name evidence="2" type="ORF">PCL_00901</name>
</gene>
<dbReference type="EMBL" id="LCWV01000012">
    <property type="protein sequence ID" value="PWI69254.1"/>
    <property type="molecule type" value="Genomic_DNA"/>
</dbReference>
<feature type="region of interest" description="Disordered" evidence="1">
    <location>
        <begin position="15"/>
        <end position="37"/>
    </location>
</feature>
<evidence type="ECO:0000256" key="1">
    <source>
        <dbReference type="SAM" id="MobiDB-lite"/>
    </source>
</evidence>
<comment type="caution">
    <text evidence="2">The sequence shown here is derived from an EMBL/GenBank/DDBJ whole genome shotgun (WGS) entry which is preliminary data.</text>
</comment>
<organism evidence="2 3">
    <name type="scientific">Purpureocillium lilacinum</name>
    <name type="common">Paecilomyces lilacinus</name>
    <dbReference type="NCBI Taxonomy" id="33203"/>
    <lineage>
        <taxon>Eukaryota</taxon>
        <taxon>Fungi</taxon>
        <taxon>Dikarya</taxon>
        <taxon>Ascomycota</taxon>
        <taxon>Pezizomycotina</taxon>
        <taxon>Sordariomycetes</taxon>
        <taxon>Hypocreomycetidae</taxon>
        <taxon>Hypocreales</taxon>
        <taxon>Ophiocordycipitaceae</taxon>
        <taxon>Purpureocillium</taxon>
    </lineage>
</organism>
<name>A0A2U3E459_PURLI</name>
<proteinExistence type="predicted"/>
<accession>A0A2U3E459</accession>
<evidence type="ECO:0000313" key="3">
    <source>
        <dbReference type="Proteomes" id="UP000245956"/>
    </source>
</evidence>
<sequence length="140" mass="14856">MSSLQFRQSLHIATSETACPGGSGKESGIRIGSDNNERSRTLAAQLLPASQATYRPLPGTRGLQERLPQSIVCRSLLSARAEAEELKPAPPHAAPQAPPMIRIPPLRPMVLNSSHGAESHQPHTIGVLSGTGRVLDMDPA</sequence>
<protein>
    <submittedName>
        <fullName evidence="2">Uncharacterized protein</fullName>
    </submittedName>
</protein>